<keyword evidence="6" id="KW-1185">Reference proteome</keyword>
<dbReference type="InterPro" id="IPR012337">
    <property type="entry name" value="RNaseH-like_sf"/>
</dbReference>
<dbReference type="InterPro" id="IPR032474">
    <property type="entry name" value="Argonaute_N"/>
</dbReference>
<dbReference type="Gene3D" id="3.40.50.2300">
    <property type="match status" value="1"/>
</dbReference>
<dbReference type="InterPro" id="IPR036397">
    <property type="entry name" value="RNaseH_sf"/>
</dbReference>
<dbReference type="InterPro" id="IPR003100">
    <property type="entry name" value="PAZ_dom"/>
</dbReference>
<dbReference type="CDD" id="cd02846">
    <property type="entry name" value="PAZ_argonaute_like"/>
    <property type="match status" value="1"/>
</dbReference>
<dbReference type="SMART" id="SM00949">
    <property type="entry name" value="PAZ"/>
    <property type="match status" value="1"/>
</dbReference>
<dbReference type="STRING" id="65357.A0A024FT57"/>
<dbReference type="Pfam" id="PF16488">
    <property type="entry name" value="ArgoL2"/>
    <property type="match status" value="1"/>
</dbReference>
<dbReference type="Pfam" id="PF16487">
    <property type="entry name" value="ArgoMid"/>
    <property type="match status" value="1"/>
</dbReference>
<organism evidence="5 6">
    <name type="scientific">Albugo candida</name>
    <dbReference type="NCBI Taxonomy" id="65357"/>
    <lineage>
        <taxon>Eukaryota</taxon>
        <taxon>Sar</taxon>
        <taxon>Stramenopiles</taxon>
        <taxon>Oomycota</taxon>
        <taxon>Peronosporomycetes</taxon>
        <taxon>Albuginales</taxon>
        <taxon>Albuginaceae</taxon>
        <taxon>Albugo</taxon>
    </lineage>
</organism>
<protein>
    <recommendedName>
        <fullName evidence="7">Piwi domain-containing protein</fullName>
    </recommendedName>
</protein>
<feature type="domain" description="PAZ" evidence="3">
    <location>
        <begin position="291"/>
        <end position="404"/>
    </location>
</feature>
<dbReference type="InParanoid" id="A0A024FT57"/>
<evidence type="ECO:0000256" key="2">
    <source>
        <dbReference type="SAM" id="MobiDB-lite"/>
    </source>
</evidence>
<dbReference type="Gene3D" id="3.30.420.10">
    <property type="entry name" value="Ribonuclease H-like superfamily/Ribonuclease H"/>
    <property type="match status" value="1"/>
</dbReference>
<dbReference type="SUPFAM" id="SSF53098">
    <property type="entry name" value="Ribonuclease H-like"/>
    <property type="match status" value="1"/>
</dbReference>
<dbReference type="PROSITE" id="PS50822">
    <property type="entry name" value="PIWI"/>
    <property type="match status" value="1"/>
</dbReference>
<feature type="domain" description="Piwi" evidence="4">
    <location>
        <begin position="576"/>
        <end position="876"/>
    </location>
</feature>
<dbReference type="CDD" id="cd04657">
    <property type="entry name" value="Piwi_ago-like"/>
    <property type="match status" value="1"/>
</dbReference>
<evidence type="ECO:0000313" key="6">
    <source>
        <dbReference type="Proteomes" id="UP000053237"/>
    </source>
</evidence>
<proteinExistence type="inferred from homology"/>
<dbReference type="Pfam" id="PF16486">
    <property type="entry name" value="ArgoN"/>
    <property type="match status" value="1"/>
</dbReference>
<feature type="compositionally biased region" description="Polar residues" evidence="2">
    <location>
        <begin position="16"/>
        <end position="25"/>
    </location>
</feature>
<comment type="similarity">
    <text evidence="1">Belongs to the argonaute family.</text>
</comment>
<gene>
    <name evidence="5" type="ORF">BN9_074870</name>
</gene>
<dbReference type="InterPro" id="IPR036085">
    <property type="entry name" value="PAZ_dom_sf"/>
</dbReference>
<evidence type="ECO:0000259" key="3">
    <source>
        <dbReference type="PROSITE" id="PS50821"/>
    </source>
</evidence>
<dbReference type="AlphaFoldDB" id="A0A024FT57"/>
<reference evidence="5 6" key="1">
    <citation type="submission" date="2012-05" db="EMBL/GenBank/DDBJ databases">
        <title>Recombination and specialization in a pathogen metapopulation.</title>
        <authorList>
            <person name="Gardiner A."/>
            <person name="Kemen E."/>
            <person name="Schultz-Larsen T."/>
            <person name="MacLean D."/>
            <person name="Van Oosterhout C."/>
            <person name="Jones J.D.G."/>
        </authorList>
    </citation>
    <scope>NUCLEOTIDE SEQUENCE [LARGE SCALE GENOMIC DNA]</scope>
    <source>
        <strain evidence="5 6">Ac Nc2</strain>
    </source>
</reference>
<dbReference type="Pfam" id="PF02170">
    <property type="entry name" value="PAZ"/>
    <property type="match status" value="1"/>
</dbReference>
<dbReference type="OrthoDB" id="186607at2759"/>
<feature type="region of interest" description="Disordered" evidence="2">
    <location>
        <begin position="1"/>
        <end position="56"/>
    </location>
</feature>
<dbReference type="Pfam" id="PF08699">
    <property type="entry name" value="ArgoL1"/>
    <property type="match status" value="1"/>
</dbReference>
<dbReference type="PROSITE" id="PS50821">
    <property type="entry name" value="PAZ"/>
    <property type="match status" value="1"/>
</dbReference>
<dbReference type="PANTHER" id="PTHR22891">
    <property type="entry name" value="EUKARYOTIC TRANSLATION INITIATION FACTOR 2C"/>
    <property type="match status" value="1"/>
</dbReference>
<dbReference type="InterPro" id="IPR032472">
    <property type="entry name" value="ArgoL2"/>
</dbReference>
<name>A0A024FT57_9STRA</name>
<evidence type="ECO:0000259" key="4">
    <source>
        <dbReference type="PROSITE" id="PS50822"/>
    </source>
</evidence>
<sequence>MARKRGGQNKGRGDPTQATGASGPNVTSTAHATTSTPAVAPPSTTTSTPAPPAPVLDLGSLSIETKGPSNAQIVSSVQMNLPPRPGFGRLGKQISIHANHFKVRTNLGISLYHYDVSMALQGENFKNEGLSKTVTSLLMTSLMARVKKDFPALIVVNDGRKNIYAVSKFPFTEQKFEELQLPDQTKPKLYHCLIKEASPLAVNVNQLELLFQGKLNYTPYDALQALDIAMRHTASSRFVSVGRSLYAPNGAKDIGEGAEVWFGHFQSLRATQNHLVVNLDLAATAFVKQMSVLEFLVETLDQRERTLPKTLNKAQASVFTKAVKGVKVSVTHRGDMKRTFRVNGLSRTSAQELFFEDDSGAKVSVATYFSKNYGTLRYPGLPCLHVGAMNKKNYLPMEVCHILAGQKTPRKVTDKQVANMIRFTCTKPDDRKRQIEQKLRDAGFDRDPVLKALGMSVDPKMVTTKARVLPEPEMSYSRGTERPRDGAWNMKNKSFFQSAHLASWAVISMCDSRRCGPDQIKKFFTQVMKQMKEFGMQVPQQFPPIILKQQRYAKVRDIFKEALSKAQLTFKAPAQIIWLINPVADADVYGELKRSSDIESGIPSQCMLAKHIDKASPQYIANILLKVNAKLGGKNSVVREPLPKVSEAPTIIFGADVTHPGVTETSRPSIAAVVASMDRHCIKHAATIRVQGHRVEQIINLQEMVKELLVLFYKEARVKPSRILFYRDGVSEGQFQMVLNHEVTAIRAACASLEKGYMPAVTFVVVQKRHNTRLFAADQRDADRSGNVKAGTVVDTDICHPLEHDFYLMSHGGLQGTSRPAHYHVLLDEIGFTADELQLLTYRLCYTFARCTRSVSVVPSAYYSHLMAFRARFFTPEGDSDTTSSISGSGKEAEVDLRLMQVHNNLRNVMYYV</sequence>
<feature type="compositionally biased region" description="Low complexity" evidence="2">
    <location>
        <begin position="26"/>
        <end position="48"/>
    </location>
</feature>
<dbReference type="Gene3D" id="2.170.260.10">
    <property type="entry name" value="paz domain"/>
    <property type="match status" value="1"/>
</dbReference>
<dbReference type="InterPro" id="IPR032473">
    <property type="entry name" value="Argonaute_Mid_dom"/>
</dbReference>
<dbReference type="InterPro" id="IPR014811">
    <property type="entry name" value="ArgoL1"/>
</dbReference>
<evidence type="ECO:0000256" key="1">
    <source>
        <dbReference type="RuleBase" id="RU361178"/>
    </source>
</evidence>
<evidence type="ECO:0008006" key="7">
    <source>
        <dbReference type="Google" id="ProtNLM"/>
    </source>
</evidence>
<dbReference type="Proteomes" id="UP000053237">
    <property type="component" value="Unassembled WGS sequence"/>
</dbReference>
<dbReference type="SMART" id="SM00950">
    <property type="entry name" value="Piwi"/>
    <property type="match status" value="1"/>
</dbReference>
<dbReference type="EMBL" id="CAIX01000131">
    <property type="protein sequence ID" value="CCI10176.1"/>
    <property type="molecule type" value="Genomic_DNA"/>
</dbReference>
<dbReference type="SUPFAM" id="SSF101690">
    <property type="entry name" value="PAZ domain"/>
    <property type="match status" value="1"/>
</dbReference>
<dbReference type="InterPro" id="IPR003165">
    <property type="entry name" value="Piwi"/>
</dbReference>
<dbReference type="Pfam" id="PF02171">
    <property type="entry name" value="Piwi"/>
    <property type="match status" value="1"/>
</dbReference>
<dbReference type="SMART" id="SM01163">
    <property type="entry name" value="DUF1785"/>
    <property type="match status" value="1"/>
</dbReference>
<accession>A0A024FT57</accession>
<evidence type="ECO:0000313" key="5">
    <source>
        <dbReference type="EMBL" id="CCI10176.1"/>
    </source>
</evidence>
<dbReference type="InterPro" id="IPR045246">
    <property type="entry name" value="Piwi_ago-like"/>
</dbReference>
<comment type="caution">
    <text evidence="5">The sequence shown here is derived from an EMBL/GenBank/DDBJ whole genome shotgun (WGS) entry which is preliminary data.</text>
</comment>
<dbReference type="GO" id="GO:0003723">
    <property type="term" value="F:RNA binding"/>
    <property type="evidence" value="ECO:0007669"/>
    <property type="project" value="InterPro"/>
</dbReference>